<feature type="region of interest" description="Disordered" evidence="6">
    <location>
        <begin position="33"/>
        <end position="74"/>
    </location>
</feature>
<dbReference type="SUPFAM" id="SSF54928">
    <property type="entry name" value="RNA-binding domain, RBD"/>
    <property type="match status" value="2"/>
</dbReference>
<accession>A0A4S2LPK7</accession>
<comment type="subcellular location">
    <subcellularLocation>
        <location evidence="1">Cytoplasm</location>
    </subcellularLocation>
</comment>
<dbReference type="PROSITE" id="PS50102">
    <property type="entry name" value="RRM"/>
    <property type="match status" value="3"/>
</dbReference>
<evidence type="ECO:0000256" key="5">
    <source>
        <dbReference type="PROSITE-ProRule" id="PRU00176"/>
    </source>
</evidence>
<dbReference type="Pfam" id="PF00076">
    <property type="entry name" value="RRM_1"/>
    <property type="match status" value="3"/>
</dbReference>
<evidence type="ECO:0000259" key="7">
    <source>
        <dbReference type="PROSITE" id="PS50102"/>
    </source>
</evidence>
<dbReference type="NCBIfam" id="TIGR01648">
    <property type="entry name" value="hnRNP-R-Q"/>
    <property type="match status" value="1"/>
</dbReference>
<evidence type="ECO:0000313" key="9">
    <source>
        <dbReference type="Proteomes" id="UP000308267"/>
    </source>
</evidence>
<sequence>MIDVDKFWTNQHRTYALNHDAWQNLVTPSDQPCPGSALLRVPSQIPPNDNTQMPMRSTSDDSQSLDENNTNSMAEPEEEVAFGNRYLVHPKFSIISGLQPELEPINLSPRQNNQNAVVMSREQALVSLSEKTSYPILQENGQRRYGPPPDWVGPQPPRGCEVFIGKIPRDCFEDELVPIFETVGRIYMFRLMMDFSGCNRGYGFCIYTNREDTRRAVAELDSYEIRRGKMLGVCLSVDNCRLFVGGIPKNKTKDEIMAEMLKVTDGVKDVIVYPSVADKTKNRGFAFVEYENHKAAAMARRKLIPGRIHLWGHQIAVDWAEPEREVDEDIMSKVRILYVRNLMLHTTEEALRDHCNRAIGAVDAVERVKKIRDYAFVHFRDRLQATTALRQLDGTIFEGSQIEVTWAKPVDKNESVRLGRTGHSGAPTVINGLQNLHMATGQPANILEVKDLGSPLNVNLLGLPVRDVQLRLSNSGISGRPTSVYPFTGLHSAVTSHVPAFKLTGNCGSYQPINKLNELRDAVPTVGNSASNRNNVIIPTNVNTVTLVHPNMSQLFTNVTNGGNILASPRIAVQNRCSNGLLAGATNSPLAQPQAHCSGNMDNATIVDLSQQMTSLPVPMINVKTQTKPACVIIQDQLKPQCINAKVQTTLDKDASANLVKLLHALCLKQNIGAPKLTTHTHEIYDPLIGRKTMMFTVQVFLPGLQRHFFSPTPLPTLDEATKAVVGAAMQWLFSHCSLTQMSSRAVVSQSSGRLISKENDRTIMAYKKSPIIQELPNNPTFNSQSTVLYKLIDSPSKQSAGLVGESQKPIQISFSNSQNDVQKSSECFAQPNESCALSEKALTDQDTQGINNVGETVNKSLFPGCEFNVVDGRRVKLDNHATEFGVCRHLTTTSSPFADGLTQRTDQRMLCPAHSLLSKQTDIHVCDACEASTLSGDLVTSYSEHDRLVGPGNSFFQVGTYHQFSPAAISDSRVIHPNKPEVLLLDKACRANEDRSNTSSNQPKRLQLLRNLDAHSWSATRGEQLYHNFGTSYLEKGQSSTNGETYNQQLHMVKEVGCELAATHQGPGQLTGARDNTEHFKNPTPPVNSTQDLHRNTKAGSPREARGVMEVTGDVSHQDQTVRLSEQYWQNYASGKLPEELSSGTIHYISSKVTRNNNDHVISTSQNHSLECVSGSLIYQEHF</sequence>
<dbReference type="GO" id="GO:0003723">
    <property type="term" value="F:RNA binding"/>
    <property type="evidence" value="ECO:0007669"/>
    <property type="project" value="UniProtKB-UniRule"/>
</dbReference>
<dbReference type="FunFam" id="3.30.70.330:FF:000022">
    <property type="entry name" value="APOBEC1 complementation factor isoform X1"/>
    <property type="match status" value="1"/>
</dbReference>
<dbReference type="InterPro" id="IPR000504">
    <property type="entry name" value="RRM_dom"/>
</dbReference>
<evidence type="ECO:0000256" key="6">
    <source>
        <dbReference type="SAM" id="MobiDB-lite"/>
    </source>
</evidence>
<dbReference type="STRING" id="147828.A0A4S2LPK7"/>
<evidence type="ECO:0000313" key="8">
    <source>
        <dbReference type="EMBL" id="TGZ65671.1"/>
    </source>
</evidence>
<dbReference type="SMART" id="SM00360">
    <property type="entry name" value="RRM"/>
    <property type="match status" value="3"/>
</dbReference>
<gene>
    <name evidence="8" type="ORF">CRM22_005770</name>
</gene>
<feature type="region of interest" description="Disordered" evidence="6">
    <location>
        <begin position="1065"/>
        <end position="1105"/>
    </location>
</feature>
<keyword evidence="2" id="KW-0963">Cytoplasm</keyword>
<evidence type="ECO:0000256" key="3">
    <source>
        <dbReference type="ARBA" id="ARBA00022737"/>
    </source>
</evidence>
<dbReference type="InterPro" id="IPR006535">
    <property type="entry name" value="HnRNP_R/Q_splicing_fac"/>
</dbReference>
<dbReference type="OrthoDB" id="3800936at2759"/>
<dbReference type="CDD" id="cd12249">
    <property type="entry name" value="RRM1_hnRNPR_like"/>
    <property type="match status" value="1"/>
</dbReference>
<evidence type="ECO:0000256" key="2">
    <source>
        <dbReference type="ARBA" id="ARBA00022490"/>
    </source>
</evidence>
<comment type="caution">
    <text evidence="8">The sequence shown here is derived from an EMBL/GenBank/DDBJ whole genome shotgun (WGS) entry which is preliminary data.</text>
</comment>
<feature type="domain" description="RRM" evidence="7">
    <location>
        <begin position="335"/>
        <end position="409"/>
    </location>
</feature>
<keyword evidence="9" id="KW-1185">Reference proteome</keyword>
<dbReference type="Gene3D" id="3.30.70.330">
    <property type="match status" value="3"/>
</dbReference>
<protein>
    <recommendedName>
        <fullName evidence="7">RRM domain-containing protein</fullName>
    </recommendedName>
</protein>
<keyword evidence="4 5" id="KW-0694">RNA-binding</keyword>
<keyword evidence="3" id="KW-0677">Repeat</keyword>
<dbReference type="PANTHER" id="PTHR21245">
    <property type="entry name" value="HETEROGENEOUS NUCLEAR RIBONUCLEOPROTEIN"/>
    <property type="match status" value="1"/>
</dbReference>
<feature type="compositionally biased region" description="Polar residues" evidence="6">
    <location>
        <begin position="46"/>
        <end position="73"/>
    </location>
</feature>
<dbReference type="EMBL" id="SJOL01006482">
    <property type="protein sequence ID" value="TGZ65671.1"/>
    <property type="molecule type" value="Genomic_DNA"/>
</dbReference>
<feature type="domain" description="RRM" evidence="7">
    <location>
        <begin position="240"/>
        <end position="322"/>
    </location>
</feature>
<proteinExistence type="predicted"/>
<reference evidence="8 9" key="1">
    <citation type="journal article" date="2019" name="BMC Genomics">
        <title>New insights from Opisthorchis felineus genome: update on genomics of the epidemiologically important liver flukes.</title>
        <authorList>
            <person name="Ershov N.I."/>
            <person name="Mordvinov V.A."/>
            <person name="Prokhortchouk E.B."/>
            <person name="Pakharukova M.Y."/>
            <person name="Gunbin K.V."/>
            <person name="Ustyantsev K."/>
            <person name="Genaev M.A."/>
            <person name="Blinov A.G."/>
            <person name="Mazur A."/>
            <person name="Boulygina E."/>
            <person name="Tsygankova S."/>
            <person name="Khrameeva E."/>
            <person name="Chekanov N."/>
            <person name="Fan G."/>
            <person name="Xiao A."/>
            <person name="Zhang H."/>
            <person name="Xu X."/>
            <person name="Yang H."/>
            <person name="Solovyev V."/>
            <person name="Lee S.M."/>
            <person name="Liu X."/>
            <person name="Afonnikov D.A."/>
            <person name="Skryabin K.G."/>
        </authorList>
    </citation>
    <scope>NUCLEOTIDE SEQUENCE [LARGE SCALE GENOMIC DNA]</scope>
    <source>
        <strain evidence="8">AK-0245</strain>
        <tissue evidence="8">Whole organism</tissue>
    </source>
</reference>
<feature type="domain" description="RRM" evidence="7">
    <location>
        <begin position="160"/>
        <end position="238"/>
    </location>
</feature>
<dbReference type="InterPro" id="IPR035979">
    <property type="entry name" value="RBD_domain_sf"/>
</dbReference>
<dbReference type="GO" id="GO:0005737">
    <property type="term" value="C:cytoplasm"/>
    <property type="evidence" value="ECO:0007669"/>
    <property type="project" value="UniProtKB-SubCell"/>
</dbReference>
<evidence type="ECO:0000256" key="1">
    <source>
        <dbReference type="ARBA" id="ARBA00004496"/>
    </source>
</evidence>
<dbReference type="AlphaFoldDB" id="A0A4S2LPK7"/>
<dbReference type="FunFam" id="3.30.70.330:FF:000026">
    <property type="entry name" value="APOBEC1 complementation factor isoform X1"/>
    <property type="match status" value="1"/>
</dbReference>
<organism evidence="8 9">
    <name type="scientific">Opisthorchis felineus</name>
    <dbReference type="NCBI Taxonomy" id="147828"/>
    <lineage>
        <taxon>Eukaryota</taxon>
        <taxon>Metazoa</taxon>
        <taxon>Spiralia</taxon>
        <taxon>Lophotrochozoa</taxon>
        <taxon>Platyhelminthes</taxon>
        <taxon>Trematoda</taxon>
        <taxon>Digenea</taxon>
        <taxon>Opisthorchiida</taxon>
        <taxon>Opisthorchiata</taxon>
        <taxon>Opisthorchiidae</taxon>
        <taxon>Opisthorchis</taxon>
    </lineage>
</organism>
<name>A0A4S2LPK7_OPIFE</name>
<evidence type="ECO:0000256" key="4">
    <source>
        <dbReference type="ARBA" id="ARBA00022884"/>
    </source>
</evidence>
<dbReference type="CDD" id="cd12250">
    <property type="entry name" value="RRM2_hnRNPR_like"/>
    <property type="match status" value="1"/>
</dbReference>
<dbReference type="Proteomes" id="UP000308267">
    <property type="component" value="Unassembled WGS sequence"/>
</dbReference>
<dbReference type="InterPro" id="IPR012677">
    <property type="entry name" value="Nucleotide-bd_a/b_plait_sf"/>
</dbReference>